<reference evidence="2" key="1">
    <citation type="journal article" date="2023" name="Hortic. Res.">
        <title>A chromosome-level phased genome enabling allele-level studies in sweet orange: a case study on citrus Huanglongbing tolerance.</title>
        <authorList>
            <person name="Wu B."/>
            <person name="Yu Q."/>
            <person name="Deng Z."/>
            <person name="Duan Y."/>
            <person name="Luo F."/>
            <person name="Gmitter F. Jr."/>
        </authorList>
    </citation>
    <scope>NUCLEOTIDE SEQUENCE [LARGE SCALE GENOMIC DNA]</scope>
    <source>
        <strain evidence="2">cv. Valencia</strain>
    </source>
</reference>
<organism evidence="1 2">
    <name type="scientific">Citrus sinensis</name>
    <name type="common">Sweet orange</name>
    <name type="synonym">Citrus aurantium var. sinensis</name>
    <dbReference type="NCBI Taxonomy" id="2711"/>
    <lineage>
        <taxon>Eukaryota</taxon>
        <taxon>Viridiplantae</taxon>
        <taxon>Streptophyta</taxon>
        <taxon>Embryophyta</taxon>
        <taxon>Tracheophyta</taxon>
        <taxon>Spermatophyta</taxon>
        <taxon>Magnoliopsida</taxon>
        <taxon>eudicotyledons</taxon>
        <taxon>Gunneridae</taxon>
        <taxon>Pentapetalae</taxon>
        <taxon>rosids</taxon>
        <taxon>malvids</taxon>
        <taxon>Sapindales</taxon>
        <taxon>Rutaceae</taxon>
        <taxon>Aurantioideae</taxon>
        <taxon>Citrus</taxon>
    </lineage>
</organism>
<comment type="caution">
    <text evidence="1">The sequence shown here is derived from an EMBL/GenBank/DDBJ whole genome shotgun (WGS) entry which is preliminary data.</text>
</comment>
<evidence type="ECO:0000313" key="1">
    <source>
        <dbReference type="EMBL" id="KAH9734238.1"/>
    </source>
</evidence>
<name>A0ACB8JNS7_CITSI</name>
<proteinExistence type="predicted"/>
<dbReference type="Proteomes" id="UP000829398">
    <property type="component" value="Chromosome 6"/>
</dbReference>
<accession>A0ACB8JNS7</accession>
<protein>
    <submittedName>
        <fullName evidence="1">ALA-interacting subunit</fullName>
    </submittedName>
</protein>
<gene>
    <name evidence="1" type="ORF">KPL71_017298</name>
</gene>
<keyword evidence="2" id="KW-1185">Reference proteome</keyword>
<sequence>MPGSDSTAHKSKSRRPKYSQFSQQELPAFKLILTPGYVISTFIVVGLIFVPIGLISLFASETVVEIVDRYDNECIPKDFRDNRVEFIKNKQTNKSCTRTFTVPKQMKSPIFIYYQLENFYQNHRRYVKSRSDKQLQSKKNAAHIRECKPMGETDNKDPIIPCGLIAWSLFNDTYGFSVKGKDLKVNKRDIAWGSDKNYKFGADVFPKNFQVGDVGGKSLNSSIPVSIYLLNYQSHACFMFGTLKFEKVMFQPIRVYSFYVMVFIVASSILLIFML</sequence>
<evidence type="ECO:0000313" key="2">
    <source>
        <dbReference type="Proteomes" id="UP000829398"/>
    </source>
</evidence>
<dbReference type="EMBL" id="CM039175">
    <property type="protein sequence ID" value="KAH9734238.1"/>
    <property type="molecule type" value="Genomic_DNA"/>
</dbReference>